<evidence type="ECO:0000313" key="10">
    <source>
        <dbReference type="EMBL" id="MYL25771.1"/>
    </source>
</evidence>
<feature type="binding site" evidence="8">
    <location>
        <position position="89"/>
    </location>
    <ligand>
        <name>Zn(2+)</name>
        <dbReference type="ChEBI" id="CHEBI:29105"/>
        <note>catalytic</note>
    </ligand>
</feature>
<evidence type="ECO:0000256" key="4">
    <source>
        <dbReference type="ARBA" id="ARBA00022723"/>
    </source>
</evidence>
<dbReference type="PANTHER" id="PTHR11079:SF202">
    <property type="entry name" value="TRNA-SPECIFIC ADENOSINE DEAMINASE"/>
    <property type="match status" value="1"/>
</dbReference>
<dbReference type="InterPro" id="IPR028883">
    <property type="entry name" value="tRNA_aden_deaminase"/>
</dbReference>
<dbReference type="EC" id="3.5.4.33" evidence="8"/>
<dbReference type="OrthoDB" id="9802676at2"/>
<dbReference type="Proteomes" id="UP000460751">
    <property type="component" value="Unassembled WGS sequence"/>
</dbReference>
<dbReference type="HAMAP" id="MF_00972">
    <property type="entry name" value="tRNA_aden_deaminase"/>
    <property type="match status" value="1"/>
</dbReference>
<comment type="subunit">
    <text evidence="2 8">Homodimer.</text>
</comment>
<organism evidence="10 11">
    <name type="scientific">Vreelandella halophila</name>
    <dbReference type="NCBI Taxonomy" id="86177"/>
    <lineage>
        <taxon>Bacteria</taxon>
        <taxon>Pseudomonadati</taxon>
        <taxon>Pseudomonadota</taxon>
        <taxon>Gammaproteobacteria</taxon>
        <taxon>Oceanospirillales</taxon>
        <taxon>Halomonadaceae</taxon>
        <taxon>Vreelandella</taxon>
    </lineage>
</organism>
<evidence type="ECO:0000256" key="3">
    <source>
        <dbReference type="ARBA" id="ARBA00022694"/>
    </source>
</evidence>
<evidence type="ECO:0000256" key="6">
    <source>
        <dbReference type="ARBA" id="ARBA00022833"/>
    </source>
</evidence>
<dbReference type="Gene3D" id="3.40.140.10">
    <property type="entry name" value="Cytidine Deaminase, domain 2"/>
    <property type="match status" value="1"/>
</dbReference>
<dbReference type="CDD" id="cd01285">
    <property type="entry name" value="nucleoside_deaminase"/>
    <property type="match status" value="1"/>
</dbReference>
<name>A0A9X4YAB1_9GAMM</name>
<comment type="caution">
    <text evidence="10">The sequence shown here is derived from an EMBL/GenBank/DDBJ whole genome shotgun (WGS) entry which is preliminary data.</text>
</comment>
<dbReference type="PROSITE" id="PS51747">
    <property type="entry name" value="CYT_DCMP_DEAMINASES_2"/>
    <property type="match status" value="1"/>
</dbReference>
<dbReference type="PROSITE" id="PS00903">
    <property type="entry name" value="CYT_DCMP_DEAMINASES_1"/>
    <property type="match status" value="1"/>
</dbReference>
<dbReference type="RefSeq" id="WP_151439068.1">
    <property type="nucleotide sequence ID" value="NZ_WMEX01000001.1"/>
</dbReference>
<dbReference type="NCBIfam" id="NF008113">
    <property type="entry name" value="PRK10860.1"/>
    <property type="match status" value="1"/>
</dbReference>
<keyword evidence="3 8" id="KW-0819">tRNA processing</keyword>
<evidence type="ECO:0000256" key="2">
    <source>
        <dbReference type="ARBA" id="ARBA00011738"/>
    </source>
</evidence>
<dbReference type="EMBL" id="WMEX01000001">
    <property type="protein sequence ID" value="MYL25771.1"/>
    <property type="molecule type" value="Genomic_DNA"/>
</dbReference>
<evidence type="ECO:0000256" key="8">
    <source>
        <dbReference type="HAMAP-Rule" id="MF_00972"/>
    </source>
</evidence>
<dbReference type="InterPro" id="IPR016192">
    <property type="entry name" value="APOBEC/CMP_deaminase_Zn-bd"/>
</dbReference>
<keyword evidence="6 8" id="KW-0862">Zinc</keyword>
<evidence type="ECO:0000313" key="11">
    <source>
        <dbReference type="Proteomes" id="UP000460751"/>
    </source>
</evidence>
<evidence type="ECO:0000256" key="1">
    <source>
        <dbReference type="ARBA" id="ARBA00010669"/>
    </source>
</evidence>
<dbReference type="GO" id="GO:0052717">
    <property type="term" value="F:tRNA-specific adenosine-34 deaminase activity"/>
    <property type="evidence" value="ECO:0007669"/>
    <property type="project" value="UniProtKB-UniRule"/>
</dbReference>
<keyword evidence="5 8" id="KW-0378">Hydrolase</keyword>
<protein>
    <recommendedName>
        <fullName evidence="8">tRNA-specific adenosine deaminase</fullName>
        <ecNumber evidence="8">3.5.4.33</ecNumber>
    </recommendedName>
</protein>
<feature type="domain" description="CMP/dCMP-type deaminase" evidence="9">
    <location>
        <begin position="5"/>
        <end position="116"/>
    </location>
</feature>
<dbReference type="GO" id="GO:0002100">
    <property type="term" value="P:tRNA wobble adenosine to inosine editing"/>
    <property type="evidence" value="ECO:0007669"/>
    <property type="project" value="UniProtKB-UniRule"/>
</dbReference>
<gene>
    <name evidence="8 10" type="primary">tadA</name>
    <name evidence="10" type="ORF">GLW01_03085</name>
</gene>
<evidence type="ECO:0000259" key="9">
    <source>
        <dbReference type="PROSITE" id="PS51747"/>
    </source>
</evidence>
<evidence type="ECO:0000256" key="5">
    <source>
        <dbReference type="ARBA" id="ARBA00022801"/>
    </source>
</evidence>
<comment type="catalytic activity">
    <reaction evidence="7 8">
        <text>adenosine(34) in tRNA + H2O + H(+) = inosine(34) in tRNA + NH4(+)</text>
        <dbReference type="Rhea" id="RHEA:43168"/>
        <dbReference type="Rhea" id="RHEA-COMP:10373"/>
        <dbReference type="Rhea" id="RHEA-COMP:10374"/>
        <dbReference type="ChEBI" id="CHEBI:15377"/>
        <dbReference type="ChEBI" id="CHEBI:15378"/>
        <dbReference type="ChEBI" id="CHEBI:28938"/>
        <dbReference type="ChEBI" id="CHEBI:74411"/>
        <dbReference type="ChEBI" id="CHEBI:82852"/>
        <dbReference type="EC" id="3.5.4.33"/>
    </reaction>
</comment>
<dbReference type="PANTHER" id="PTHR11079">
    <property type="entry name" value="CYTOSINE DEAMINASE FAMILY MEMBER"/>
    <property type="match status" value="1"/>
</dbReference>
<feature type="binding site" evidence="8">
    <location>
        <position position="86"/>
    </location>
    <ligand>
        <name>Zn(2+)</name>
        <dbReference type="ChEBI" id="CHEBI:29105"/>
        <note>catalytic</note>
    </ligand>
</feature>
<feature type="active site" description="Proton donor" evidence="8">
    <location>
        <position position="58"/>
    </location>
</feature>
<evidence type="ECO:0000256" key="7">
    <source>
        <dbReference type="ARBA" id="ARBA00048045"/>
    </source>
</evidence>
<comment type="cofactor">
    <cofactor evidence="8">
        <name>Zn(2+)</name>
        <dbReference type="ChEBI" id="CHEBI:29105"/>
    </cofactor>
    <text evidence="8">Binds 1 zinc ion per subunit.</text>
</comment>
<dbReference type="InterPro" id="IPR002125">
    <property type="entry name" value="CMP_dCMP_dom"/>
</dbReference>
<dbReference type="InterPro" id="IPR016193">
    <property type="entry name" value="Cytidine_deaminase-like"/>
</dbReference>
<feature type="binding site" evidence="8">
    <location>
        <position position="56"/>
    </location>
    <ligand>
        <name>Zn(2+)</name>
        <dbReference type="ChEBI" id="CHEBI:29105"/>
        <note>catalytic</note>
    </ligand>
</feature>
<comment type="similarity">
    <text evidence="1">Belongs to the cytidine and deoxycytidylate deaminase family. ADAT2 subfamily.</text>
</comment>
<keyword evidence="11" id="KW-1185">Reference proteome</keyword>
<sequence length="167" mass="18383">MTTEGADEAWMARALALAEQAEARDEVPVGAVIVLDGEVVGEGFNQPISGHDPTAHAEVRALRDAAQRIGNYRLTDATLYVTLEPCTMCAGALVHARIGTLVFGAREPKAGAIRSRARMLEAEHLNWQVGVREGIREPECRDQLTAFFARRRAEKKKRRDDSEGEDE</sequence>
<dbReference type="Pfam" id="PF00383">
    <property type="entry name" value="dCMP_cyt_deam_1"/>
    <property type="match status" value="1"/>
</dbReference>
<dbReference type="SUPFAM" id="SSF53927">
    <property type="entry name" value="Cytidine deaminase-like"/>
    <property type="match status" value="1"/>
</dbReference>
<dbReference type="FunFam" id="3.40.140.10:FF:000005">
    <property type="entry name" value="tRNA-specific adenosine deaminase"/>
    <property type="match status" value="1"/>
</dbReference>
<dbReference type="AlphaFoldDB" id="A0A9X4YAB1"/>
<comment type="function">
    <text evidence="8">Catalyzes the deamination of adenosine to inosine at the wobble position 34 of tRNA(Arg2).</text>
</comment>
<reference evidence="10 11" key="1">
    <citation type="submission" date="2019-11" db="EMBL/GenBank/DDBJ databases">
        <title>Genome sequences of 17 halophilic strains isolated from different environments.</title>
        <authorList>
            <person name="Furrow R.E."/>
        </authorList>
    </citation>
    <scope>NUCLEOTIDE SEQUENCE [LARGE SCALE GENOMIC DNA]</scope>
    <source>
        <strain evidence="10 11">22507_15_FS</strain>
    </source>
</reference>
<keyword evidence="4 8" id="KW-0479">Metal-binding</keyword>
<dbReference type="GO" id="GO:0008270">
    <property type="term" value="F:zinc ion binding"/>
    <property type="evidence" value="ECO:0007669"/>
    <property type="project" value="UniProtKB-UniRule"/>
</dbReference>
<accession>A0A9X4YAB1</accession>
<proteinExistence type="inferred from homology"/>